<gene>
    <name evidence="2" type="ORF">METZ01_LOCUS206909</name>
</gene>
<keyword evidence="1" id="KW-1133">Transmembrane helix</keyword>
<evidence type="ECO:0000313" key="2">
    <source>
        <dbReference type="EMBL" id="SVB54055.1"/>
    </source>
</evidence>
<name>A0A382EUB3_9ZZZZ</name>
<dbReference type="AlphaFoldDB" id="A0A382EUB3"/>
<sequence>LIGMLARAAGLNGMMILVCAFHLAWTGRSTKTSICMVRCTLSSTCTQVQNCNWERRWVLPTVS</sequence>
<feature type="non-terminal residue" evidence="2">
    <location>
        <position position="1"/>
    </location>
</feature>
<evidence type="ECO:0000256" key="1">
    <source>
        <dbReference type="SAM" id="Phobius"/>
    </source>
</evidence>
<keyword evidence="1" id="KW-0812">Transmembrane</keyword>
<feature type="transmembrane region" description="Helical" evidence="1">
    <location>
        <begin position="6"/>
        <end position="25"/>
    </location>
</feature>
<organism evidence="2">
    <name type="scientific">marine metagenome</name>
    <dbReference type="NCBI Taxonomy" id="408172"/>
    <lineage>
        <taxon>unclassified sequences</taxon>
        <taxon>metagenomes</taxon>
        <taxon>ecological metagenomes</taxon>
    </lineage>
</organism>
<keyword evidence="1" id="KW-0472">Membrane</keyword>
<accession>A0A382EUB3</accession>
<dbReference type="EMBL" id="UINC01046268">
    <property type="protein sequence ID" value="SVB54055.1"/>
    <property type="molecule type" value="Genomic_DNA"/>
</dbReference>
<proteinExistence type="predicted"/>
<reference evidence="2" key="1">
    <citation type="submission" date="2018-05" db="EMBL/GenBank/DDBJ databases">
        <authorList>
            <person name="Lanie J.A."/>
            <person name="Ng W.-L."/>
            <person name="Kazmierczak K.M."/>
            <person name="Andrzejewski T.M."/>
            <person name="Davidsen T.M."/>
            <person name="Wayne K.J."/>
            <person name="Tettelin H."/>
            <person name="Glass J.I."/>
            <person name="Rusch D."/>
            <person name="Podicherti R."/>
            <person name="Tsui H.-C.T."/>
            <person name="Winkler M.E."/>
        </authorList>
    </citation>
    <scope>NUCLEOTIDE SEQUENCE</scope>
</reference>
<feature type="non-terminal residue" evidence="2">
    <location>
        <position position="63"/>
    </location>
</feature>
<protein>
    <submittedName>
        <fullName evidence="2">Uncharacterized protein</fullName>
    </submittedName>
</protein>